<evidence type="ECO:0000313" key="1">
    <source>
        <dbReference type="EMBL" id="KAF3766635.1"/>
    </source>
</evidence>
<dbReference type="Proteomes" id="UP000803844">
    <property type="component" value="Unassembled WGS sequence"/>
</dbReference>
<sequence>MILASSISTSTTDFSSSVSTITTEKCSTVVGCSVTGTTATTTSAMASTTFFFPNIVFGLIRPLDLPILHKINTFSIYERRVGYVYCGDNRVQRKFIPDVSLAILHFYDFVGSISGSNLGAYSLCFTRNRSAKYRRNLPHDPERPADGPGRGYLRILHARRVRRPELMLQWDIQPTEVVYYPEWLLHYLSGIPLYGR</sequence>
<dbReference type="EMBL" id="MU032346">
    <property type="protein sequence ID" value="KAF3766635.1"/>
    <property type="molecule type" value="Genomic_DNA"/>
</dbReference>
<reference evidence="1" key="1">
    <citation type="journal article" date="2020" name="Phytopathology">
        <title>Genome sequence of the chestnut blight fungus Cryphonectria parasitica EP155: A fundamental resource for an archetypical invasive plant pathogen.</title>
        <authorList>
            <person name="Crouch J.A."/>
            <person name="Dawe A."/>
            <person name="Aerts A."/>
            <person name="Barry K."/>
            <person name="Churchill A.C.L."/>
            <person name="Grimwood J."/>
            <person name="Hillman B."/>
            <person name="Milgroom M.G."/>
            <person name="Pangilinan J."/>
            <person name="Smith M."/>
            <person name="Salamov A."/>
            <person name="Schmutz J."/>
            <person name="Yadav J."/>
            <person name="Grigoriev I.V."/>
            <person name="Nuss D."/>
        </authorList>
    </citation>
    <scope>NUCLEOTIDE SEQUENCE</scope>
    <source>
        <strain evidence="1">EP155</strain>
    </source>
</reference>
<dbReference type="GeneID" id="63837382"/>
<accession>A0A9P4Y5S8</accession>
<name>A0A9P4Y5S8_CRYP1</name>
<dbReference type="RefSeq" id="XP_040777596.1">
    <property type="nucleotide sequence ID" value="XM_040920253.1"/>
</dbReference>
<gene>
    <name evidence="1" type="ORF">M406DRAFT_327765</name>
</gene>
<dbReference type="AlphaFoldDB" id="A0A9P4Y5S8"/>
<protein>
    <submittedName>
        <fullName evidence="1">Uncharacterized protein</fullName>
    </submittedName>
</protein>
<proteinExistence type="predicted"/>
<evidence type="ECO:0000313" key="2">
    <source>
        <dbReference type="Proteomes" id="UP000803844"/>
    </source>
</evidence>
<keyword evidence="2" id="KW-1185">Reference proteome</keyword>
<organism evidence="1 2">
    <name type="scientific">Cryphonectria parasitica (strain ATCC 38755 / EP155)</name>
    <dbReference type="NCBI Taxonomy" id="660469"/>
    <lineage>
        <taxon>Eukaryota</taxon>
        <taxon>Fungi</taxon>
        <taxon>Dikarya</taxon>
        <taxon>Ascomycota</taxon>
        <taxon>Pezizomycotina</taxon>
        <taxon>Sordariomycetes</taxon>
        <taxon>Sordariomycetidae</taxon>
        <taxon>Diaporthales</taxon>
        <taxon>Cryphonectriaceae</taxon>
        <taxon>Cryphonectria-Endothia species complex</taxon>
        <taxon>Cryphonectria</taxon>
    </lineage>
</organism>
<comment type="caution">
    <text evidence="1">The sequence shown here is derived from an EMBL/GenBank/DDBJ whole genome shotgun (WGS) entry which is preliminary data.</text>
</comment>